<feature type="region of interest" description="Disordered" evidence="1">
    <location>
        <begin position="150"/>
        <end position="175"/>
    </location>
</feature>
<comment type="caution">
    <text evidence="2">The sequence shown here is derived from an EMBL/GenBank/DDBJ whole genome shotgun (WGS) entry which is preliminary data.</text>
</comment>
<accession>A0A850DPK4</accession>
<protein>
    <submittedName>
        <fullName evidence="2">Uncharacterized protein</fullName>
    </submittedName>
</protein>
<gene>
    <name evidence="2" type="ORF">HP467_01810</name>
</gene>
<sequence length="441" mass="47345">MVDPSSYAGEETWVGLGKTIEDLHAALADEHVQERLAPLRARGYRVSAARLEQVLTVFGERADGRTGRYIILTMKHAAALADCTVRTVQRALTILRELGLIRTHGNGRTGPAVSPAERLAMRQTGDRQTGIPVVRRITRLPEWIRSRTFVSPSPSATRSGPRRSKTHRNITNRGGVDNSVSWDALRIARELDRPGPNGGRFLRGRVHLNALARALDRFGVSPTMNGDAIWEALGHSPALGARSPIGWLLSRLRPGMSTPVLSRCDQKGHDFQSSGWCAHCETRRDDVDEQGWYSPAAAVSTYVDEQSGEVFEHQDQDAGTDTDRDGLHDVDGELRALLAAQPSTVDEQAQLTDVDRVSAGSRGDRQLETPETVDRLTGRGRAAGDEGPVPAPADLVGAANGEALSAPLTASGTVDAVQLPVTAADAASTGARLRGAESHAG</sequence>
<evidence type="ECO:0000256" key="1">
    <source>
        <dbReference type="SAM" id="MobiDB-lite"/>
    </source>
</evidence>
<dbReference type="EMBL" id="JABMCG010000062">
    <property type="protein sequence ID" value="NUU26851.1"/>
    <property type="molecule type" value="Genomic_DNA"/>
</dbReference>
<evidence type="ECO:0000313" key="3">
    <source>
        <dbReference type="Proteomes" id="UP000539146"/>
    </source>
</evidence>
<proteinExistence type="predicted"/>
<dbReference type="AlphaFoldDB" id="A0A850DPK4"/>
<dbReference type="RefSeq" id="WP_175325019.1">
    <property type="nucleotide sequence ID" value="NZ_JABMCG010000062.1"/>
</dbReference>
<name>A0A850DPK4_9MICO</name>
<dbReference type="Proteomes" id="UP000539146">
    <property type="component" value="Unassembled WGS sequence"/>
</dbReference>
<organism evidence="2 3">
    <name type="scientific">Curtobacterium citreum</name>
    <dbReference type="NCBI Taxonomy" id="2036"/>
    <lineage>
        <taxon>Bacteria</taxon>
        <taxon>Bacillati</taxon>
        <taxon>Actinomycetota</taxon>
        <taxon>Actinomycetes</taxon>
        <taxon>Micrococcales</taxon>
        <taxon>Microbacteriaceae</taxon>
        <taxon>Curtobacterium</taxon>
    </lineage>
</organism>
<reference evidence="2 3" key="1">
    <citation type="submission" date="2020-05" db="EMBL/GenBank/DDBJ databases">
        <title>Genome Sequencing of Type Strains.</title>
        <authorList>
            <person name="Lemaire J.F."/>
            <person name="Inderbitzin P."/>
            <person name="Gregorio O.A."/>
            <person name="Collins S.B."/>
            <person name="Wespe N."/>
            <person name="Knight-Connoni V."/>
        </authorList>
    </citation>
    <scope>NUCLEOTIDE SEQUENCE [LARGE SCALE GENOMIC DNA]</scope>
    <source>
        <strain evidence="2 3">DSM 20512</strain>
    </source>
</reference>
<feature type="compositionally biased region" description="Basic and acidic residues" evidence="1">
    <location>
        <begin position="362"/>
        <end position="377"/>
    </location>
</feature>
<feature type="region of interest" description="Disordered" evidence="1">
    <location>
        <begin position="353"/>
        <end position="395"/>
    </location>
</feature>
<evidence type="ECO:0000313" key="2">
    <source>
        <dbReference type="EMBL" id="NUU26851.1"/>
    </source>
</evidence>
<feature type="compositionally biased region" description="Basic residues" evidence="1">
    <location>
        <begin position="160"/>
        <end position="170"/>
    </location>
</feature>